<feature type="region of interest" description="Disordered" evidence="2">
    <location>
        <begin position="579"/>
        <end position="608"/>
    </location>
</feature>
<feature type="coiled-coil region" evidence="1">
    <location>
        <begin position="446"/>
        <end position="505"/>
    </location>
</feature>
<feature type="coiled-coil region" evidence="1">
    <location>
        <begin position="223"/>
        <end position="293"/>
    </location>
</feature>
<dbReference type="VEuPathDB" id="FungiDB:BO71DRAFT_331521"/>
<gene>
    <name evidence="3" type="ORF">BO71DRAFT_331521</name>
</gene>
<dbReference type="Proteomes" id="UP000247810">
    <property type="component" value="Unassembled WGS sequence"/>
</dbReference>
<keyword evidence="4" id="KW-1185">Reference proteome</keyword>
<dbReference type="OrthoDB" id="4201669at2759"/>
<feature type="region of interest" description="Disordered" evidence="2">
    <location>
        <begin position="816"/>
        <end position="890"/>
    </location>
</feature>
<protein>
    <submittedName>
        <fullName evidence="3">Rootletin</fullName>
    </submittedName>
</protein>
<name>A0A319EL99_9EURO</name>
<evidence type="ECO:0000313" key="4">
    <source>
        <dbReference type="Proteomes" id="UP000247810"/>
    </source>
</evidence>
<feature type="compositionally biased region" description="Polar residues" evidence="2">
    <location>
        <begin position="594"/>
        <end position="608"/>
    </location>
</feature>
<dbReference type="AlphaFoldDB" id="A0A319EL99"/>
<evidence type="ECO:0000313" key="3">
    <source>
        <dbReference type="EMBL" id="PYH91732.1"/>
    </source>
</evidence>
<accession>A0A319EL99</accession>
<evidence type="ECO:0000256" key="2">
    <source>
        <dbReference type="SAM" id="MobiDB-lite"/>
    </source>
</evidence>
<feature type="non-terminal residue" evidence="3">
    <location>
        <position position="1"/>
    </location>
</feature>
<evidence type="ECO:0000256" key="1">
    <source>
        <dbReference type="SAM" id="Coils"/>
    </source>
</evidence>
<dbReference type="EMBL" id="KZ825935">
    <property type="protein sequence ID" value="PYH91732.1"/>
    <property type="molecule type" value="Genomic_DNA"/>
</dbReference>
<feature type="coiled-coil region" evidence="1">
    <location>
        <begin position="352"/>
        <end position="386"/>
    </location>
</feature>
<organism evidence="3 4">
    <name type="scientific">Aspergillus ellipticus CBS 707.79</name>
    <dbReference type="NCBI Taxonomy" id="1448320"/>
    <lineage>
        <taxon>Eukaryota</taxon>
        <taxon>Fungi</taxon>
        <taxon>Dikarya</taxon>
        <taxon>Ascomycota</taxon>
        <taxon>Pezizomycotina</taxon>
        <taxon>Eurotiomycetes</taxon>
        <taxon>Eurotiomycetidae</taxon>
        <taxon>Eurotiales</taxon>
        <taxon>Aspergillaceae</taxon>
        <taxon>Aspergillus</taxon>
        <taxon>Aspergillus subgen. Circumdati</taxon>
    </lineage>
</organism>
<sequence>LQEQMGKDIARMAEENSVLKGQLEHSEKRYQKQLSVLKGYESRMDTWRSKFLKFKGFLDELGCDHQSLRDSRRGEILKLGSQTNLLRQALNGAEEKVQYLQSRLLDEKKRSKLLELFIQDCSRNQSKRLAQVRSDQLEMIKTLDSALQMDSVMQELGVNMSKETDMNANLTQSLNAQLQVAKDQMVSESMLTEKLARNAENHDTLQQRLQMSLEAIEKINCSMHTLKNKEQGLTNQLKSLEMNLSKMQTSNVELLREESFRHSREVVGMESKIQSLSEELTQAELAIKIKDDDIQTMKTSLLEAESRAHETESRACGFESEAIALRDEVKAVEIKIREELSRASLVSREQDKAMNEQRFHELLREKSEAEKNLERVSAQLAASRLALIVHENWVEKRSEMESLLVSRAKEIEDLQGYLTGSTVKLENQAKEIERLTELESSTSTQQVTLRQQLEEATERIAGLEGECSKISKDSHTELIDLQERHENLRKDLQQKEEECTLVQAKLTTAISETSDLENGNLKAKDEIHTLLKRVQDSEHWMIKIKEMLSRVGLSGPDESFSVAWSMLETIVRSSQMKKITHAQPRTPGKKDICGSNTQASTPRKSVSSLGQELFKPTELVHKTSIISSPFPQAKLAESSIGGQQALCPMQSPIVPFSSIRQQSSLDACSFLGHDEDDLAAMLMLTPEERETIQSNATIIPDENPSANMENFADTFNDTASQKHNPDIATGKQISSKNSNNKEHTKQKAVTFEAQSPASSARKRKLPESHSDGIQGIQDKPFMEDRPRILRRTYSRNQQHTVSRSTDLETCTSVETNAGDDTCAESTHLGGNKRARASDSKPRTEYFERKSSPTKLASGSSRTPPANAGQGSSQKRPARGDHYNARFNRGK</sequence>
<feature type="compositionally biased region" description="Polar residues" evidence="2">
    <location>
        <begin position="852"/>
        <end position="874"/>
    </location>
</feature>
<keyword evidence="1" id="KW-0175">Coiled coil</keyword>
<feature type="region of interest" description="Disordered" evidence="2">
    <location>
        <begin position="716"/>
        <end position="785"/>
    </location>
</feature>
<proteinExistence type="predicted"/>
<feature type="compositionally biased region" description="Basic and acidic residues" evidence="2">
    <location>
        <begin position="835"/>
        <end position="850"/>
    </location>
</feature>
<reference evidence="3 4" key="1">
    <citation type="submission" date="2018-02" db="EMBL/GenBank/DDBJ databases">
        <title>The genomes of Aspergillus section Nigri reveals drivers in fungal speciation.</title>
        <authorList>
            <consortium name="DOE Joint Genome Institute"/>
            <person name="Vesth T.C."/>
            <person name="Nybo J."/>
            <person name="Theobald S."/>
            <person name="Brandl J."/>
            <person name="Frisvad J.C."/>
            <person name="Nielsen K.F."/>
            <person name="Lyhne E.K."/>
            <person name="Kogle M.E."/>
            <person name="Kuo A."/>
            <person name="Riley R."/>
            <person name="Clum A."/>
            <person name="Nolan M."/>
            <person name="Lipzen A."/>
            <person name="Salamov A."/>
            <person name="Henrissat B."/>
            <person name="Wiebenga A."/>
            <person name="De vries R.P."/>
            <person name="Grigoriev I.V."/>
            <person name="Mortensen U.H."/>
            <person name="Andersen M.R."/>
            <person name="Baker S.E."/>
        </authorList>
    </citation>
    <scope>NUCLEOTIDE SEQUENCE [LARGE SCALE GENOMIC DNA]</scope>
    <source>
        <strain evidence="3 4">CBS 707.79</strain>
    </source>
</reference>
<dbReference type="STRING" id="1448320.A0A319EL99"/>